<reference evidence="4 5" key="1">
    <citation type="submission" date="2015-10" db="EMBL/GenBank/DDBJ databases">
        <title>Genome sequencing and analysis of members of genus Stenotrophomonas.</title>
        <authorList>
            <person name="Patil P.P."/>
            <person name="Midha S."/>
            <person name="Patil P.B."/>
        </authorList>
    </citation>
    <scope>NUCLEOTIDE SEQUENCE [LARGE SCALE GENOMIC DNA]</scope>
    <source>
        <strain evidence="4 5">JCM 16536</strain>
    </source>
</reference>
<dbReference type="InterPro" id="IPR027787">
    <property type="entry name" value="Alpha/beta-hydrolase_catalytic"/>
</dbReference>
<keyword evidence="5" id="KW-1185">Reference proteome</keyword>
<evidence type="ECO:0000259" key="3">
    <source>
        <dbReference type="Pfam" id="PF15420"/>
    </source>
</evidence>
<evidence type="ECO:0008006" key="6">
    <source>
        <dbReference type="Google" id="ProtNLM"/>
    </source>
</evidence>
<dbReference type="AlphaFoldDB" id="A0A0R0APP9"/>
<keyword evidence="1" id="KW-0812">Transmembrane</keyword>
<organism evidence="4 5">
    <name type="scientific">Stenotrophomonas panacihumi</name>
    <dbReference type="NCBI Taxonomy" id="676599"/>
    <lineage>
        <taxon>Bacteria</taxon>
        <taxon>Pseudomonadati</taxon>
        <taxon>Pseudomonadota</taxon>
        <taxon>Gammaproteobacteria</taxon>
        <taxon>Lysobacterales</taxon>
        <taxon>Lysobacteraceae</taxon>
        <taxon>Stenotrophomonas</taxon>
    </lineage>
</organism>
<dbReference type="STRING" id="676599.ARC20_10585"/>
<feature type="transmembrane region" description="Helical" evidence="1">
    <location>
        <begin position="63"/>
        <end position="82"/>
    </location>
</feature>
<dbReference type="InterPro" id="IPR012037">
    <property type="entry name" value="Alpha/beta-hydrolase_fam"/>
</dbReference>
<dbReference type="InterPro" id="IPR027788">
    <property type="entry name" value="Alpha/beta-hydrolase_N_dom"/>
</dbReference>
<feature type="domain" description="Alpha/beta-hydrolase N-terminal" evidence="3">
    <location>
        <begin position="12"/>
        <end position="220"/>
    </location>
</feature>
<dbReference type="RefSeq" id="WP_057646687.1">
    <property type="nucleotide sequence ID" value="NZ_LLXU01000079.1"/>
</dbReference>
<dbReference type="EMBL" id="LLXU01000079">
    <property type="protein sequence ID" value="KRG42852.1"/>
    <property type="molecule type" value="Genomic_DNA"/>
</dbReference>
<dbReference type="PIRSF" id="PIRSF007542">
    <property type="entry name" value="UCP007542"/>
    <property type="match status" value="1"/>
</dbReference>
<dbReference type="Pfam" id="PF15420">
    <property type="entry name" value="Abhydrolase_9_N"/>
    <property type="match status" value="1"/>
</dbReference>
<feature type="transmembrane region" description="Helical" evidence="1">
    <location>
        <begin position="146"/>
        <end position="169"/>
    </location>
</feature>
<dbReference type="Proteomes" id="UP000051802">
    <property type="component" value="Unassembled WGS sequence"/>
</dbReference>
<proteinExistence type="predicted"/>
<feature type="domain" description="Alpha/beta-hydrolase catalytic" evidence="2">
    <location>
        <begin position="236"/>
        <end position="524"/>
    </location>
</feature>
<dbReference type="Pfam" id="PF10081">
    <property type="entry name" value="Abhydrolase_9"/>
    <property type="match status" value="1"/>
</dbReference>
<protein>
    <recommendedName>
        <fullName evidence="6">Alpha/beta-hydrolase catalytic domain-containing protein</fullName>
    </recommendedName>
</protein>
<name>A0A0R0APP9_9GAMM</name>
<evidence type="ECO:0000259" key="2">
    <source>
        <dbReference type="Pfam" id="PF10081"/>
    </source>
</evidence>
<accession>A0A0R0APP9</accession>
<dbReference type="ESTHER" id="9gamm-a0a0r0app9">
    <property type="family name" value="Abhydrolase_9"/>
</dbReference>
<keyword evidence="1" id="KW-0472">Membrane</keyword>
<gene>
    <name evidence="4" type="ORF">ARC20_10585</name>
</gene>
<evidence type="ECO:0000313" key="5">
    <source>
        <dbReference type="Proteomes" id="UP000051802"/>
    </source>
</evidence>
<comment type="caution">
    <text evidence="4">The sequence shown here is derived from an EMBL/GenBank/DDBJ whole genome shotgun (WGS) entry which is preliminary data.</text>
</comment>
<feature type="transmembrane region" description="Helical" evidence="1">
    <location>
        <begin position="102"/>
        <end position="125"/>
    </location>
</feature>
<sequence>MLLATLFFICSLSPSLIPRGSIAQGLLSGVCMAVGYALGAALQWLWTYLQLPRVLRHARLRHWPSMLLALCAVAGIATLWLARAWQNSVRAVMELPPIDEAYSLRLLVVAVLTLLVLLLLGRLFAWIAGGVGRRAQRVLPPRVARVLGVAAAALLFVLVTDGVILRGALHAVDASFRQADALIPPDRAPPKLRGRSGGPGSLLAWPDLGRTGRDFVTNGPTVADITAYGGEAMTPIRVYVGLPAAQDANARAHLALQELQRQGGFSRSMLVIITPTGTGWVDPAAIDSLEYLQRGDVASVAIQYSYLSSPMSLMIEPGYGEESAQALFREVYGYWRTLPKASRPRLYVHGLSLGAMNSERSMAWFELLGDPIDGALWSGPPFESRHWRSFTAARDPASPQWLPRVGDGHFVRFMNQHGSPVPRDAPWGPTRVVYLQYASDAITFFDAHDAWRPPDWMAPPRAFDVSPSLRWYPLVSMFQLALDMLLADGTPMGYGHVFAPSHYINAWLQVTGARDWSPAQLDELRHQLDAERNAQIEANRRAD</sequence>
<dbReference type="OrthoDB" id="4397445at2"/>
<evidence type="ECO:0000313" key="4">
    <source>
        <dbReference type="EMBL" id="KRG42852.1"/>
    </source>
</evidence>
<keyword evidence="1" id="KW-1133">Transmembrane helix</keyword>
<evidence type="ECO:0000256" key="1">
    <source>
        <dbReference type="SAM" id="Phobius"/>
    </source>
</evidence>